<comment type="caution">
    <text evidence="2">The sequence shown here is derived from an EMBL/GenBank/DDBJ whole genome shotgun (WGS) entry which is preliminary data.</text>
</comment>
<name>A0A4Z2G8B6_9TELE</name>
<feature type="compositionally biased region" description="Basic and acidic residues" evidence="1">
    <location>
        <begin position="44"/>
        <end position="55"/>
    </location>
</feature>
<organism evidence="2 3">
    <name type="scientific">Liparis tanakae</name>
    <name type="common">Tanaka's snailfish</name>
    <dbReference type="NCBI Taxonomy" id="230148"/>
    <lineage>
        <taxon>Eukaryota</taxon>
        <taxon>Metazoa</taxon>
        <taxon>Chordata</taxon>
        <taxon>Craniata</taxon>
        <taxon>Vertebrata</taxon>
        <taxon>Euteleostomi</taxon>
        <taxon>Actinopterygii</taxon>
        <taxon>Neopterygii</taxon>
        <taxon>Teleostei</taxon>
        <taxon>Neoteleostei</taxon>
        <taxon>Acanthomorphata</taxon>
        <taxon>Eupercaria</taxon>
        <taxon>Perciformes</taxon>
        <taxon>Cottioidei</taxon>
        <taxon>Cottales</taxon>
        <taxon>Liparidae</taxon>
        <taxon>Liparis</taxon>
    </lineage>
</organism>
<protein>
    <submittedName>
        <fullName evidence="2">Uncharacterized protein</fullName>
    </submittedName>
</protein>
<reference evidence="2 3" key="1">
    <citation type="submission" date="2019-03" db="EMBL/GenBank/DDBJ databases">
        <title>First draft genome of Liparis tanakae, snailfish: a comprehensive survey of snailfish specific genes.</title>
        <authorList>
            <person name="Kim W."/>
            <person name="Song I."/>
            <person name="Jeong J.-H."/>
            <person name="Kim D."/>
            <person name="Kim S."/>
            <person name="Ryu S."/>
            <person name="Song J.Y."/>
            <person name="Lee S.K."/>
        </authorList>
    </citation>
    <scope>NUCLEOTIDE SEQUENCE [LARGE SCALE GENOMIC DNA]</scope>
    <source>
        <tissue evidence="2">Muscle</tissue>
    </source>
</reference>
<gene>
    <name evidence="2" type="ORF">EYF80_040762</name>
</gene>
<evidence type="ECO:0000313" key="3">
    <source>
        <dbReference type="Proteomes" id="UP000314294"/>
    </source>
</evidence>
<dbReference type="AlphaFoldDB" id="A0A4Z2G8B6"/>
<sequence length="82" mass="9548">MLRRDAESGMLPAIDTTRLNTQETRRHLTQQLDHQRKASRRSPVHRDRDRDRDLSSRLLTVSSQQTQHNAGRTAPSRGAKRY</sequence>
<feature type="region of interest" description="Disordered" evidence="1">
    <location>
        <begin position="1"/>
        <end position="82"/>
    </location>
</feature>
<proteinExistence type="predicted"/>
<evidence type="ECO:0000313" key="2">
    <source>
        <dbReference type="EMBL" id="TNN49054.1"/>
    </source>
</evidence>
<keyword evidence="3" id="KW-1185">Reference proteome</keyword>
<dbReference type="EMBL" id="SRLO01000672">
    <property type="protein sequence ID" value="TNN49054.1"/>
    <property type="molecule type" value="Genomic_DNA"/>
</dbReference>
<dbReference type="Proteomes" id="UP000314294">
    <property type="component" value="Unassembled WGS sequence"/>
</dbReference>
<evidence type="ECO:0000256" key="1">
    <source>
        <dbReference type="SAM" id="MobiDB-lite"/>
    </source>
</evidence>
<accession>A0A4Z2G8B6</accession>